<organism evidence="1">
    <name type="scientific">marine sediment metagenome</name>
    <dbReference type="NCBI Taxonomy" id="412755"/>
    <lineage>
        <taxon>unclassified sequences</taxon>
        <taxon>metagenomes</taxon>
        <taxon>ecological metagenomes</taxon>
    </lineage>
</organism>
<protein>
    <submittedName>
        <fullName evidence="1">Uncharacterized protein</fullName>
    </submittedName>
</protein>
<sequence>MEQETWNMATATLKRFDFLLKQSSLMAQTGNLPGWFNVIMDLRRNIYPFIPDKEWDEAEAKLKTLPPNWRSIDNRISPQHFAQVNRIFDEVYMIFIKTMKQKGLLMPKSIDSSKAVIQM</sequence>
<dbReference type="AlphaFoldDB" id="A0A0F9QVY8"/>
<name>A0A0F9QVY8_9ZZZZ</name>
<dbReference type="EMBL" id="LAZR01001217">
    <property type="protein sequence ID" value="KKN48520.1"/>
    <property type="molecule type" value="Genomic_DNA"/>
</dbReference>
<accession>A0A0F9QVY8</accession>
<evidence type="ECO:0000313" key="1">
    <source>
        <dbReference type="EMBL" id="KKN48520.1"/>
    </source>
</evidence>
<proteinExistence type="predicted"/>
<comment type="caution">
    <text evidence="1">The sequence shown here is derived from an EMBL/GenBank/DDBJ whole genome shotgun (WGS) entry which is preliminary data.</text>
</comment>
<reference evidence="1" key="1">
    <citation type="journal article" date="2015" name="Nature">
        <title>Complex archaea that bridge the gap between prokaryotes and eukaryotes.</title>
        <authorList>
            <person name="Spang A."/>
            <person name="Saw J.H."/>
            <person name="Jorgensen S.L."/>
            <person name="Zaremba-Niedzwiedzka K."/>
            <person name="Martijn J."/>
            <person name="Lind A.E."/>
            <person name="van Eijk R."/>
            <person name="Schleper C."/>
            <person name="Guy L."/>
            <person name="Ettema T.J."/>
        </authorList>
    </citation>
    <scope>NUCLEOTIDE SEQUENCE</scope>
</reference>
<gene>
    <name evidence="1" type="ORF">LCGC14_0652130</name>
</gene>